<gene>
    <name evidence="4" type="ORF">HKI87_12g72110</name>
</gene>
<organism evidence="4 5">
    <name type="scientific">Chloropicon roscoffensis</name>
    <dbReference type="NCBI Taxonomy" id="1461544"/>
    <lineage>
        <taxon>Eukaryota</taxon>
        <taxon>Viridiplantae</taxon>
        <taxon>Chlorophyta</taxon>
        <taxon>Chloropicophyceae</taxon>
        <taxon>Chloropicales</taxon>
        <taxon>Chloropicaceae</taxon>
        <taxon>Chloropicon</taxon>
    </lineage>
</organism>
<dbReference type="PANTHER" id="PTHR24314">
    <property type="entry name" value="NON-SPECIFIC LIPID TRANSFER PROTEIN-RELATED"/>
    <property type="match status" value="1"/>
</dbReference>
<dbReference type="PRINTS" id="PR00080">
    <property type="entry name" value="SDRFAMILY"/>
</dbReference>
<name>A0AAX4PHV5_9CHLO</name>
<feature type="compositionally biased region" description="Basic and acidic residues" evidence="2">
    <location>
        <begin position="419"/>
        <end position="433"/>
    </location>
</feature>
<dbReference type="Gene3D" id="3.40.50.720">
    <property type="entry name" value="NAD(P)-binding Rossmann-like Domain"/>
    <property type="match status" value="1"/>
</dbReference>
<feature type="region of interest" description="Disordered" evidence="2">
    <location>
        <begin position="413"/>
        <end position="433"/>
    </location>
</feature>
<evidence type="ECO:0000313" key="4">
    <source>
        <dbReference type="EMBL" id="WZN65651.1"/>
    </source>
</evidence>
<dbReference type="GO" id="GO:0034256">
    <property type="term" value="F:chlorophyll(ide) b reductase activity"/>
    <property type="evidence" value="ECO:0007669"/>
    <property type="project" value="TreeGrafter"/>
</dbReference>
<dbReference type="InterPro" id="IPR052625">
    <property type="entry name" value="Chl_b_Red"/>
</dbReference>
<feature type="region of interest" description="Disordered" evidence="2">
    <location>
        <begin position="13"/>
        <end position="53"/>
    </location>
</feature>
<keyword evidence="3" id="KW-1133">Transmembrane helix</keyword>
<evidence type="ECO:0000313" key="5">
    <source>
        <dbReference type="Proteomes" id="UP001472866"/>
    </source>
</evidence>
<feature type="transmembrane region" description="Helical" evidence="3">
    <location>
        <begin position="443"/>
        <end position="463"/>
    </location>
</feature>
<dbReference type="InterPro" id="IPR002347">
    <property type="entry name" value="SDR_fam"/>
</dbReference>
<dbReference type="CDD" id="cd05233">
    <property type="entry name" value="SDR_c"/>
    <property type="match status" value="1"/>
</dbReference>
<dbReference type="AlphaFoldDB" id="A0AAX4PHV5"/>
<sequence>MARVATTGRCASGFRGAEDHHHASASGRTKPRHVRARAEAQPATTTMATPGPPSRLVGGLVPSLSVASGSGCLLQTICDLTGVDCHPHCAPFFASTALFLGFSALAKHELSRFAALRKLESRRLNVVVTGGTRGIGRALAREFLRRGDRVVISSRDDQVVRQTCTDLAQQTQREPEACMGWACDVSDPKSVESLARRASVEMGSVDVWVNNAGCSGGFRPFLDSDSGDLEEVVRTNLLGTLHGTKAALRLFGDQRGGGHVFNMDGAGYDGRATPNYACYGATKAAITQLNRTLHEEVRRLGGTSASGSPLGNVGVHTLSPGMVLTDLLLEGSTVENRKAFNILCEHPETVASNLVPRIRQVAVGNKSGRQVRYLTLRRALSFAAKWHERNGRFFDKTGNSRYVECEEERLGSAEGSAAAKEEENGGRRGGRERSMRQAADRLANLYFASFVGAYLVLAEIATAQSL</sequence>
<dbReference type="PROSITE" id="PS00061">
    <property type="entry name" value="ADH_SHORT"/>
    <property type="match status" value="1"/>
</dbReference>
<keyword evidence="3" id="KW-0472">Membrane</keyword>
<dbReference type="Proteomes" id="UP001472866">
    <property type="component" value="Chromosome 12"/>
</dbReference>
<feature type="compositionally biased region" description="Low complexity" evidence="2">
    <location>
        <begin position="39"/>
        <end position="49"/>
    </location>
</feature>
<dbReference type="InterPro" id="IPR020904">
    <property type="entry name" value="Sc_DH/Rdtase_CS"/>
</dbReference>
<dbReference type="GO" id="GO:0015996">
    <property type="term" value="P:chlorophyll catabolic process"/>
    <property type="evidence" value="ECO:0007669"/>
    <property type="project" value="TreeGrafter"/>
</dbReference>
<keyword evidence="5" id="KW-1185">Reference proteome</keyword>
<reference evidence="4 5" key="1">
    <citation type="submission" date="2024-03" db="EMBL/GenBank/DDBJ databases">
        <title>Complete genome sequence of the green alga Chloropicon roscoffensis RCC1871.</title>
        <authorList>
            <person name="Lemieux C."/>
            <person name="Pombert J.-F."/>
            <person name="Otis C."/>
            <person name="Turmel M."/>
        </authorList>
    </citation>
    <scope>NUCLEOTIDE SEQUENCE [LARGE SCALE GENOMIC DNA]</scope>
    <source>
        <strain evidence="4 5">RCC1871</strain>
    </source>
</reference>
<accession>A0AAX4PHV5</accession>
<evidence type="ECO:0000256" key="3">
    <source>
        <dbReference type="SAM" id="Phobius"/>
    </source>
</evidence>
<comment type="similarity">
    <text evidence="1">Belongs to the short-chain dehydrogenases/reductases (SDR) family.</text>
</comment>
<evidence type="ECO:0000256" key="2">
    <source>
        <dbReference type="SAM" id="MobiDB-lite"/>
    </source>
</evidence>
<keyword evidence="3" id="KW-0812">Transmembrane</keyword>
<dbReference type="PRINTS" id="PR00081">
    <property type="entry name" value="GDHRDH"/>
</dbReference>
<proteinExistence type="inferred from homology"/>
<dbReference type="Pfam" id="PF00106">
    <property type="entry name" value="adh_short"/>
    <property type="match status" value="1"/>
</dbReference>
<dbReference type="PANTHER" id="PTHR24314:SF21">
    <property type="entry name" value="CHLOROPHYLL(IDE) B REDUCTASE NYC1, CHLOROPLASTIC-RELATED"/>
    <property type="match status" value="1"/>
</dbReference>
<dbReference type="EMBL" id="CP151512">
    <property type="protein sequence ID" value="WZN65651.1"/>
    <property type="molecule type" value="Genomic_DNA"/>
</dbReference>
<evidence type="ECO:0000256" key="1">
    <source>
        <dbReference type="RuleBase" id="RU000363"/>
    </source>
</evidence>
<protein>
    <submittedName>
        <fullName evidence="4">Chlorophyll(Ide) b reductase NYC1</fullName>
    </submittedName>
</protein>
<dbReference type="SUPFAM" id="SSF51735">
    <property type="entry name" value="NAD(P)-binding Rossmann-fold domains"/>
    <property type="match status" value="1"/>
</dbReference>
<dbReference type="InterPro" id="IPR036291">
    <property type="entry name" value="NAD(P)-bd_dom_sf"/>
</dbReference>
<dbReference type="GO" id="GO:0010304">
    <property type="term" value="P:PSII associated light-harvesting complex II catabolic process"/>
    <property type="evidence" value="ECO:0007669"/>
    <property type="project" value="TreeGrafter"/>
</dbReference>